<dbReference type="InterPro" id="IPR001345">
    <property type="entry name" value="PG/BPGM_mutase_AS"/>
</dbReference>
<dbReference type="InterPro" id="IPR013078">
    <property type="entry name" value="His_Pase_superF_clade-1"/>
</dbReference>
<dbReference type="PANTHER" id="PTHR48100">
    <property type="entry name" value="BROAD-SPECIFICITY PHOSPHATASE YOR283W-RELATED"/>
    <property type="match status" value="1"/>
</dbReference>
<evidence type="ECO:0000313" key="4">
    <source>
        <dbReference type="Proteomes" id="UP001199916"/>
    </source>
</evidence>
<gene>
    <name evidence="3" type="ORF">LQV63_03140</name>
</gene>
<dbReference type="Gene3D" id="3.40.50.1240">
    <property type="entry name" value="Phosphoglycerate mutase-like"/>
    <property type="match status" value="1"/>
</dbReference>
<protein>
    <submittedName>
        <fullName evidence="3">Histidine phosphatase family protein</fullName>
    </submittedName>
</protein>
<dbReference type="CDD" id="cd07067">
    <property type="entry name" value="HP_PGM_like"/>
    <property type="match status" value="1"/>
</dbReference>
<name>A0ABS8Y922_9BACL</name>
<comment type="caution">
    <text evidence="3">The sequence shown here is derived from an EMBL/GenBank/DDBJ whole genome shotgun (WGS) entry which is preliminary data.</text>
</comment>
<dbReference type="SMART" id="SM00855">
    <property type="entry name" value="PGAM"/>
    <property type="match status" value="1"/>
</dbReference>
<sequence length="217" mass="24494">MVSKGAIMELYLVRHGQSVGNTMPDRDMPDSPLTERGLVQAGHAAMYLRDRGITAIFASPLIRAMQSAQPLAQMLHLPVQVRKELYEVREGDLYMGPSLESLLDYVPEATFQDTIEKDGWVYPGGDYHELVVQRAHEVLRQLRMCGEERIAVFCHGNFNEYLIREALGIASSAHIRFPQANTGMNHIIFREHATELIKLNDTTHLEAGQLFYQQSGV</sequence>
<dbReference type="InterPro" id="IPR029033">
    <property type="entry name" value="His_PPase_superfam"/>
</dbReference>
<dbReference type="SUPFAM" id="SSF53254">
    <property type="entry name" value="Phosphoglycerate mutase-like"/>
    <property type="match status" value="1"/>
</dbReference>
<dbReference type="PROSITE" id="PS00175">
    <property type="entry name" value="PG_MUTASE"/>
    <property type="match status" value="1"/>
</dbReference>
<proteinExistence type="predicted"/>
<organism evidence="3 4">
    <name type="scientific">Paenibacillus profundus</name>
    <dbReference type="NCBI Taxonomy" id="1173085"/>
    <lineage>
        <taxon>Bacteria</taxon>
        <taxon>Bacillati</taxon>
        <taxon>Bacillota</taxon>
        <taxon>Bacilli</taxon>
        <taxon>Bacillales</taxon>
        <taxon>Paenibacillaceae</taxon>
        <taxon>Paenibacillus</taxon>
    </lineage>
</organism>
<evidence type="ECO:0000313" key="3">
    <source>
        <dbReference type="EMBL" id="MCE5168311.1"/>
    </source>
</evidence>
<evidence type="ECO:0000256" key="1">
    <source>
        <dbReference type="ARBA" id="ARBA00023152"/>
    </source>
</evidence>
<keyword evidence="1" id="KW-0324">Glycolysis</keyword>
<keyword evidence="2" id="KW-0413">Isomerase</keyword>
<dbReference type="Proteomes" id="UP001199916">
    <property type="component" value="Unassembled WGS sequence"/>
</dbReference>
<dbReference type="InterPro" id="IPR050275">
    <property type="entry name" value="PGM_Phosphatase"/>
</dbReference>
<reference evidence="3 4" key="1">
    <citation type="submission" date="2021-11" db="EMBL/GenBank/DDBJ databases">
        <title>Draft genome sequence of Paenibacillus profundus YoMME, a new Gram-positive bacteria with exoelectrogenic properties.</title>
        <authorList>
            <person name="Hubenova Y."/>
            <person name="Hubenova E."/>
            <person name="Manasiev Y."/>
            <person name="Peykov S."/>
            <person name="Mitov M."/>
        </authorList>
    </citation>
    <scope>NUCLEOTIDE SEQUENCE [LARGE SCALE GENOMIC DNA]</scope>
    <source>
        <strain evidence="3 4">YoMME</strain>
    </source>
</reference>
<accession>A0ABS8Y922</accession>
<dbReference type="EMBL" id="JAJNBZ010000002">
    <property type="protein sequence ID" value="MCE5168311.1"/>
    <property type="molecule type" value="Genomic_DNA"/>
</dbReference>
<evidence type="ECO:0000256" key="2">
    <source>
        <dbReference type="ARBA" id="ARBA00023235"/>
    </source>
</evidence>
<dbReference type="PANTHER" id="PTHR48100:SF1">
    <property type="entry name" value="HISTIDINE PHOSPHATASE FAMILY PROTEIN-RELATED"/>
    <property type="match status" value="1"/>
</dbReference>
<keyword evidence="4" id="KW-1185">Reference proteome</keyword>
<dbReference type="Pfam" id="PF00300">
    <property type="entry name" value="His_Phos_1"/>
    <property type="match status" value="1"/>
</dbReference>